<keyword evidence="2" id="KW-1185">Reference proteome</keyword>
<organism evidence="1 2">
    <name type="scientific">Enterococcus phage iF6</name>
    <dbReference type="NCBI Taxonomy" id="2765371"/>
    <lineage>
        <taxon>Viruses</taxon>
        <taxon>Duplodnaviria</taxon>
        <taxon>Heunggongvirae</taxon>
        <taxon>Uroviricota</taxon>
        <taxon>Caudoviricetes</taxon>
        <taxon>Herelleviridae</taxon>
        <taxon>Brockvirinae</taxon>
        <taxon>Schiekvirus</taxon>
        <taxon>Schiekvirus if6</taxon>
    </lineage>
</organism>
<evidence type="ECO:0000313" key="1">
    <source>
        <dbReference type="EMBL" id="QNL29535.1"/>
    </source>
</evidence>
<dbReference type="Proteomes" id="UP000516045">
    <property type="component" value="Segment"/>
</dbReference>
<accession>A0A7G8ZZA4</accession>
<evidence type="ECO:0000313" key="2">
    <source>
        <dbReference type="Proteomes" id="UP000516045"/>
    </source>
</evidence>
<reference evidence="1 2" key="1">
    <citation type="submission" date="2020-08" db="EMBL/GenBank/DDBJ databases">
        <authorList>
            <person name="Shadrin A.M."/>
            <person name="Buzikov R.M."/>
            <person name="Piligrimova E.G."/>
            <person name="Kazantseva O.A."/>
        </authorList>
    </citation>
    <scope>NUCLEOTIDE SEQUENCE [LARGE SCALE GENOMIC DNA]</scope>
</reference>
<gene>
    <name evidence="1" type="ORF">iF6_176</name>
</gene>
<protein>
    <submittedName>
        <fullName evidence="1">Uncharacterized protein</fullName>
    </submittedName>
</protein>
<name>A0A7G8ZZA4_9CAUD</name>
<sequence length="42" mass="5060">MKKIKAFFIARREKQELKGIVQTRNKAINELKNLNKKLIQNY</sequence>
<proteinExistence type="predicted"/>
<dbReference type="EMBL" id="MT909815">
    <property type="protein sequence ID" value="QNL29535.1"/>
    <property type="molecule type" value="Genomic_DNA"/>
</dbReference>